<dbReference type="OrthoDB" id="6614157at2759"/>
<dbReference type="STRING" id="151549.A0A4C1UQT5"/>
<evidence type="ECO:0000313" key="3">
    <source>
        <dbReference type="Proteomes" id="UP000299102"/>
    </source>
</evidence>
<accession>A0A4C1UQT5</accession>
<proteinExistence type="predicted"/>
<keyword evidence="2" id="KW-0695">RNA-directed DNA polymerase</keyword>
<protein>
    <submittedName>
        <fullName evidence="2">RNA-directed DNA polymerase from mobile element jockey</fullName>
    </submittedName>
</protein>
<reference evidence="2 3" key="1">
    <citation type="journal article" date="2019" name="Commun. Biol.">
        <title>The bagworm genome reveals a unique fibroin gene that provides high tensile strength.</title>
        <authorList>
            <person name="Kono N."/>
            <person name="Nakamura H."/>
            <person name="Ohtoshi R."/>
            <person name="Tomita M."/>
            <person name="Numata K."/>
            <person name="Arakawa K."/>
        </authorList>
    </citation>
    <scope>NUCLEOTIDE SEQUENCE [LARGE SCALE GENOMIC DNA]</scope>
</reference>
<dbReference type="Proteomes" id="UP000299102">
    <property type="component" value="Unassembled WGS sequence"/>
</dbReference>
<organism evidence="2 3">
    <name type="scientific">Eumeta variegata</name>
    <name type="common">Bagworm moth</name>
    <name type="synonym">Eumeta japonica</name>
    <dbReference type="NCBI Taxonomy" id="151549"/>
    <lineage>
        <taxon>Eukaryota</taxon>
        <taxon>Metazoa</taxon>
        <taxon>Ecdysozoa</taxon>
        <taxon>Arthropoda</taxon>
        <taxon>Hexapoda</taxon>
        <taxon>Insecta</taxon>
        <taxon>Pterygota</taxon>
        <taxon>Neoptera</taxon>
        <taxon>Endopterygota</taxon>
        <taxon>Lepidoptera</taxon>
        <taxon>Glossata</taxon>
        <taxon>Ditrysia</taxon>
        <taxon>Tineoidea</taxon>
        <taxon>Psychidae</taxon>
        <taxon>Oiketicinae</taxon>
        <taxon>Eumeta</taxon>
    </lineage>
</organism>
<sequence>MPFSERKRTERGVQLALFADDTTVFRSCSVGHIIPRLQRAIDEVTQWFQFWRIEIDPEKSAAIYFDYSMKKRTRVVPVNISTLRMLNAPTPWQHNYKYLGITLDERLHFRDHFQRVRQLAKFYMSRLGSMVGRKSRMSLRNKRTIYTMDIRLVMKYSCPVTLDTLPRLH</sequence>
<keyword evidence="2" id="KW-0548">Nucleotidyltransferase</keyword>
<feature type="domain" description="Reverse transcriptase" evidence="1">
    <location>
        <begin position="9"/>
        <end position="103"/>
    </location>
</feature>
<gene>
    <name evidence="2" type="primary">pol</name>
    <name evidence="2" type="ORF">EVAR_11804_1</name>
</gene>
<keyword evidence="3" id="KW-1185">Reference proteome</keyword>
<dbReference type="GO" id="GO:0003964">
    <property type="term" value="F:RNA-directed DNA polymerase activity"/>
    <property type="evidence" value="ECO:0007669"/>
    <property type="project" value="UniProtKB-KW"/>
</dbReference>
<comment type="caution">
    <text evidence="2">The sequence shown here is derived from an EMBL/GenBank/DDBJ whole genome shotgun (WGS) entry which is preliminary data.</text>
</comment>
<dbReference type="InterPro" id="IPR000477">
    <property type="entry name" value="RT_dom"/>
</dbReference>
<name>A0A4C1UQT5_EUMVA</name>
<keyword evidence="2" id="KW-0808">Transferase</keyword>
<dbReference type="EMBL" id="BGZK01000205">
    <property type="protein sequence ID" value="GBP28342.1"/>
    <property type="molecule type" value="Genomic_DNA"/>
</dbReference>
<evidence type="ECO:0000313" key="2">
    <source>
        <dbReference type="EMBL" id="GBP28342.1"/>
    </source>
</evidence>
<dbReference type="AlphaFoldDB" id="A0A4C1UQT5"/>
<evidence type="ECO:0000259" key="1">
    <source>
        <dbReference type="Pfam" id="PF00078"/>
    </source>
</evidence>
<dbReference type="Pfam" id="PF00078">
    <property type="entry name" value="RVT_1"/>
    <property type="match status" value="1"/>
</dbReference>